<reference evidence="1" key="1">
    <citation type="journal article" date="2021" name="Environ. Microbiol.">
        <title>Gene family expansions and transcriptome signatures uncover fungal adaptations to wood decay.</title>
        <authorList>
            <person name="Hage H."/>
            <person name="Miyauchi S."/>
            <person name="Viragh M."/>
            <person name="Drula E."/>
            <person name="Min B."/>
            <person name="Chaduli D."/>
            <person name="Navarro D."/>
            <person name="Favel A."/>
            <person name="Norest M."/>
            <person name="Lesage-Meessen L."/>
            <person name="Balint B."/>
            <person name="Merenyi Z."/>
            <person name="de Eugenio L."/>
            <person name="Morin E."/>
            <person name="Martinez A.T."/>
            <person name="Baldrian P."/>
            <person name="Stursova M."/>
            <person name="Martinez M.J."/>
            <person name="Novotny C."/>
            <person name="Magnuson J.K."/>
            <person name="Spatafora J.W."/>
            <person name="Maurice S."/>
            <person name="Pangilinan J."/>
            <person name="Andreopoulos W."/>
            <person name="LaButti K."/>
            <person name="Hundley H."/>
            <person name="Na H."/>
            <person name="Kuo A."/>
            <person name="Barry K."/>
            <person name="Lipzen A."/>
            <person name="Henrissat B."/>
            <person name="Riley R."/>
            <person name="Ahrendt S."/>
            <person name="Nagy L.G."/>
            <person name="Grigoriev I.V."/>
            <person name="Martin F."/>
            <person name="Rosso M.N."/>
        </authorList>
    </citation>
    <scope>NUCLEOTIDE SEQUENCE</scope>
    <source>
        <strain evidence="1">CBS 384.51</strain>
    </source>
</reference>
<comment type="caution">
    <text evidence="1">The sequence shown here is derived from an EMBL/GenBank/DDBJ whole genome shotgun (WGS) entry which is preliminary data.</text>
</comment>
<accession>A0ACB8TQ77</accession>
<gene>
    <name evidence="1" type="ORF">BDY19DRAFT_997880</name>
</gene>
<dbReference type="Proteomes" id="UP001055072">
    <property type="component" value="Unassembled WGS sequence"/>
</dbReference>
<organism evidence="1 2">
    <name type="scientific">Irpex rosettiformis</name>
    <dbReference type="NCBI Taxonomy" id="378272"/>
    <lineage>
        <taxon>Eukaryota</taxon>
        <taxon>Fungi</taxon>
        <taxon>Dikarya</taxon>
        <taxon>Basidiomycota</taxon>
        <taxon>Agaricomycotina</taxon>
        <taxon>Agaricomycetes</taxon>
        <taxon>Polyporales</taxon>
        <taxon>Irpicaceae</taxon>
        <taxon>Irpex</taxon>
    </lineage>
</organism>
<name>A0ACB8TQ77_9APHY</name>
<sequence>MSSSLPRKKATATTSRRRPQVEVVMPPLPKKIKNLKQMLSSSEDEETGTVNDRNEAAGIVSETDEDQESMVERKDISDGDEDNEEEEGIADDNDEEDEGVTPDDVNDRDWEDSAEEEKARRNKTGSKKKQRVSSSSESLEIPLVSSTAHHETISTSHVQSKLPNREEMSDDIVDDIREIARAQRESKGKEKGKGKIRATSPLPAVTYILHKIRHPGTSKTYTKKISSYERTPSLRSSTPIEPLTPSPKKKTKVYRSEEDSDDNMVDDETVMTMTPVSRLTKKMDTNQLRSPKKFSKIRGLSKDAMKDMKSERKRWEVRDEEERRNTNSQVCSNKKELKANGEYTS</sequence>
<protein>
    <submittedName>
        <fullName evidence="1">Uncharacterized protein</fullName>
    </submittedName>
</protein>
<keyword evidence="2" id="KW-1185">Reference proteome</keyword>
<evidence type="ECO:0000313" key="2">
    <source>
        <dbReference type="Proteomes" id="UP001055072"/>
    </source>
</evidence>
<dbReference type="EMBL" id="MU274946">
    <property type="protein sequence ID" value="KAI0084160.1"/>
    <property type="molecule type" value="Genomic_DNA"/>
</dbReference>
<proteinExistence type="predicted"/>
<evidence type="ECO:0000313" key="1">
    <source>
        <dbReference type="EMBL" id="KAI0084160.1"/>
    </source>
</evidence>